<dbReference type="RefSeq" id="XP_025368785.1">
    <property type="nucleotide sequence ID" value="XM_025514216.1"/>
</dbReference>
<protein>
    <recommendedName>
        <fullName evidence="4">Secreted protein</fullName>
    </recommendedName>
</protein>
<evidence type="ECO:0000256" key="1">
    <source>
        <dbReference type="SAM" id="SignalP"/>
    </source>
</evidence>
<keyword evidence="3" id="KW-1185">Reference proteome</keyword>
<gene>
    <name evidence="2" type="ORF">IE81DRAFT_324369</name>
</gene>
<keyword evidence="1" id="KW-0732">Signal</keyword>
<organism evidence="2 3">
    <name type="scientific">Ceraceosorus guamensis</name>
    <dbReference type="NCBI Taxonomy" id="1522189"/>
    <lineage>
        <taxon>Eukaryota</taxon>
        <taxon>Fungi</taxon>
        <taxon>Dikarya</taxon>
        <taxon>Basidiomycota</taxon>
        <taxon>Ustilaginomycotina</taxon>
        <taxon>Exobasidiomycetes</taxon>
        <taxon>Ceraceosorales</taxon>
        <taxon>Ceraceosoraceae</taxon>
        <taxon>Ceraceosorus</taxon>
    </lineage>
</organism>
<dbReference type="AlphaFoldDB" id="A0A316W1T0"/>
<reference evidence="2 3" key="1">
    <citation type="journal article" date="2018" name="Mol. Biol. Evol.">
        <title>Broad Genomic Sampling Reveals a Smut Pathogenic Ancestry of the Fungal Clade Ustilaginomycotina.</title>
        <authorList>
            <person name="Kijpornyongpan T."/>
            <person name="Mondo S.J."/>
            <person name="Barry K."/>
            <person name="Sandor L."/>
            <person name="Lee J."/>
            <person name="Lipzen A."/>
            <person name="Pangilinan J."/>
            <person name="LaButti K."/>
            <person name="Hainaut M."/>
            <person name="Henrissat B."/>
            <person name="Grigoriev I.V."/>
            <person name="Spatafora J.W."/>
            <person name="Aime M.C."/>
        </authorList>
    </citation>
    <scope>NUCLEOTIDE SEQUENCE [LARGE SCALE GENOMIC DNA]</scope>
    <source>
        <strain evidence="2 3">MCA 4658</strain>
    </source>
</reference>
<name>A0A316W1T0_9BASI</name>
<proteinExistence type="predicted"/>
<evidence type="ECO:0008006" key="4">
    <source>
        <dbReference type="Google" id="ProtNLM"/>
    </source>
</evidence>
<evidence type="ECO:0000313" key="3">
    <source>
        <dbReference type="Proteomes" id="UP000245783"/>
    </source>
</evidence>
<evidence type="ECO:0000313" key="2">
    <source>
        <dbReference type="EMBL" id="PWN41625.1"/>
    </source>
</evidence>
<dbReference type="EMBL" id="KZ819390">
    <property type="protein sequence ID" value="PWN41625.1"/>
    <property type="molecule type" value="Genomic_DNA"/>
</dbReference>
<dbReference type="InParanoid" id="A0A316W1T0"/>
<feature type="chain" id="PRO_5016447315" description="Secreted protein" evidence="1">
    <location>
        <begin position="22"/>
        <end position="99"/>
    </location>
</feature>
<sequence>MSWCKAVHASLLFLLCKPFRGSDDLPLLRRPEECKVFPSDRTYELSTLVYSSGTGFQALCAIACSAAPHALALQDVPSPITGPHAGPLSVEPPRELSTI</sequence>
<dbReference type="GeneID" id="37036086"/>
<accession>A0A316W1T0</accession>
<dbReference type="Proteomes" id="UP000245783">
    <property type="component" value="Unassembled WGS sequence"/>
</dbReference>
<feature type="signal peptide" evidence="1">
    <location>
        <begin position="1"/>
        <end position="21"/>
    </location>
</feature>